<reference evidence="1" key="2">
    <citation type="submission" date="2019-01" db="UniProtKB">
        <authorList>
            <consortium name="EnsemblPlants"/>
        </authorList>
    </citation>
    <scope>IDENTIFICATION</scope>
    <source>
        <strain evidence="1">cv. Heinz 1706</strain>
    </source>
</reference>
<dbReference type="EnsemblPlants" id="Solyc07g005595.1.1">
    <property type="protein sequence ID" value="Solyc07g005595.1.1"/>
    <property type="gene ID" value="Solyc07g005595.1"/>
</dbReference>
<evidence type="ECO:0000313" key="2">
    <source>
        <dbReference type="Proteomes" id="UP000004994"/>
    </source>
</evidence>
<dbReference type="Proteomes" id="UP000004994">
    <property type="component" value="Chromosome 7"/>
</dbReference>
<sequence length="116" mass="12854">MPRTLHGYCKAKASTSVRAFTVRVEDGRLEPDFGSSAQVRSSSPQKSLSFNKLRLKKPLLPPSVVTLSRRPRMMKSISSTGSPSRTMCVFSIYKHGFRRSQIASSNLSSIFSNRGT</sequence>
<dbReference type="AlphaFoldDB" id="A0A3Q7H2P7"/>
<reference evidence="1" key="1">
    <citation type="journal article" date="2012" name="Nature">
        <title>The tomato genome sequence provides insights into fleshy fruit evolution.</title>
        <authorList>
            <consortium name="Tomato Genome Consortium"/>
        </authorList>
    </citation>
    <scope>NUCLEOTIDE SEQUENCE [LARGE SCALE GENOMIC DNA]</scope>
    <source>
        <strain evidence="1">cv. Heinz 1706</strain>
    </source>
</reference>
<evidence type="ECO:0000313" key="1">
    <source>
        <dbReference type="EnsemblPlants" id="Solyc07g005595.1.1"/>
    </source>
</evidence>
<proteinExistence type="predicted"/>
<name>A0A3Q7H2P7_SOLLC</name>
<dbReference type="Gramene" id="Solyc07g005595.1.1">
    <property type="protein sequence ID" value="Solyc07g005595.1.1"/>
    <property type="gene ID" value="Solyc07g005595.1"/>
</dbReference>
<protein>
    <submittedName>
        <fullName evidence="1">Uncharacterized protein</fullName>
    </submittedName>
</protein>
<keyword evidence="2" id="KW-1185">Reference proteome</keyword>
<organism evidence="1">
    <name type="scientific">Solanum lycopersicum</name>
    <name type="common">Tomato</name>
    <name type="synonym">Lycopersicon esculentum</name>
    <dbReference type="NCBI Taxonomy" id="4081"/>
    <lineage>
        <taxon>Eukaryota</taxon>
        <taxon>Viridiplantae</taxon>
        <taxon>Streptophyta</taxon>
        <taxon>Embryophyta</taxon>
        <taxon>Tracheophyta</taxon>
        <taxon>Spermatophyta</taxon>
        <taxon>Magnoliopsida</taxon>
        <taxon>eudicotyledons</taxon>
        <taxon>Gunneridae</taxon>
        <taxon>Pentapetalae</taxon>
        <taxon>asterids</taxon>
        <taxon>lamiids</taxon>
        <taxon>Solanales</taxon>
        <taxon>Solanaceae</taxon>
        <taxon>Solanoideae</taxon>
        <taxon>Solaneae</taxon>
        <taxon>Solanum</taxon>
        <taxon>Solanum subgen. Lycopersicon</taxon>
    </lineage>
</organism>
<accession>A0A3Q7H2P7</accession>
<dbReference type="InParanoid" id="A0A3Q7H2P7"/>